<reference evidence="1" key="1">
    <citation type="submission" date="2024-04" db="UniProtKB">
        <authorList>
            <consortium name="EnsemblMetazoa"/>
        </authorList>
    </citation>
    <scope>IDENTIFICATION</scope>
    <source>
        <strain evidence="1">EBRO</strain>
    </source>
</reference>
<accession>A0AAG5CP15</accession>
<organism evidence="1 2">
    <name type="scientific">Anopheles atroparvus</name>
    <name type="common">European mosquito</name>
    <dbReference type="NCBI Taxonomy" id="41427"/>
    <lineage>
        <taxon>Eukaryota</taxon>
        <taxon>Metazoa</taxon>
        <taxon>Ecdysozoa</taxon>
        <taxon>Arthropoda</taxon>
        <taxon>Hexapoda</taxon>
        <taxon>Insecta</taxon>
        <taxon>Pterygota</taxon>
        <taxon>Neoptera</taxon>
        <taxon>Endopterygota</taxon>
        <taxon>Diptera</taxon>
        <taxon>Nematocera</taxon>
        <taxon>Culicoidea</taxon>
        <taxon>Culicidae</taxon>
        <taxon>Anophelinae</taxon>
        <taxon>Anopheles</taxon>
    </lineage>
</organism>
<evidence type="ECO:0000313" key="2">
    <source>
        <dbReference type="Proteomes" id="UP000075880"/>
    </source>
</evidence>
<protein>
    <submittedName>
        <fullName evidence="1">Uncharacterized protein</fullName>
    </submittedName>
</protein>
<proteinExistence type="predicted"/>
<name>A0AAG5CP15_ANOAO</name>
<evidence type="ECO:0000313" key="1">
    <source>
        <dbReference type="EnsemblMetazoa" id="ENSAATROPP000309"/>
    </source>
</evidence>
<dbReference type="EnsemblMetazoa" id="ENSAATROPT000327">
    <property type="protein sequence ID" value="ENSAATROPP000309"/>
    <property type="gene ID" value="ENSAATROPG000270"/>
</dbReference>
<dbReference type="Proteomes" id="UP000075880">
    <property type="component" value="Unassembled WGS sequence"/>
</dbReference>
<dbReference type="AlphaFoldDB" id="A0AAG5CP15"/>
<sequence>MVPFNARMLSSSFPFLFTFDARYMMVVRCLIKLLMCSFFTLPLLFFSKICAAFSRECSRRWLGVIIASISGSSVKVPTYSRNCFT</sequence>
<keyword evidence="2" id="KW-1185">Reference proteome</keyword>